<dbReference type="InterPro" id="IPR036412">
    <property type="entry name" value="HAD-like_sf"/>
</dbReference>
<evidence type="ECO:0000256" key="8">
    <source>
        <dbReference type="ARBA" id="ARBA00023299"/>
    </source>
</evidence>
<dbReference type="PANTHER" id="PTHR43344">
    <property type="entry name" value="PHOSPHOSERINE PHOSPHATASE"/>
    <property type="match status" value="1"/>
</dbReference>
<keyword evidence="4" id="KW-0028">Amino-acid biosynthesis</keyword>
<accession>A0A934VFM0</accession>
<dbReference type="GO" id="GO:0000287">
    <property type="term" value="F:magnesium ion binding"/>
    <property type="evidence" value="ECO:0007669"/>
    <property type="project" value="TreeGrafter"/>
</dbReference>
<dbReference type="NCBIfam" id="TIGR01488">
    <property type="entry name" value="HAD-SF-IB"/>
    <property type="match status" value="1"/>
</dbReference>
<proteinExistence type="predicted"/>
<keyword evidence="7" id="KW-0460">Magnesium</keyword>
<evidence type="ECO:0000256" key="9">
    <source>
        <dbReference type="ARBA" id="ARBA00048138"/>
    </source>
</evidence>
<keyword evidence="12" id="KW-1185">Reference proteome</keyword>
<dbReference type="Gene3D" id="3.40.50.1000">
    <property type="entry name" value="HAD superfamily/HAD-like"/>
    <property type="match status" value="1"/>
</dbReference>
<dbReference type="SUPFAM" id="SSF56784">
    <property type="entry name" value="HAD-like"/>
    <property type="match status" value="1"/>
</dbReference>
<evidence type="ECO:0000256" key="10">
    <source>
        <dbReference type="ARBA" id="ARBA00048523"/>
    </source>
</evidence>
<comment type="caution">
    <text evidence="11">The sequence shown here is derived from an EMBL/GenBank/DDBJ whole genome shotgun (WGS) entry which is preliminary data.</text>
</comment>
<evidence type="ECO:0000256" key="6">
    <source>
        <dbReference type="ARBA" id="ARBA00022801"/>
    </source>
</evidence>
<evidence type="ECO:0000256" key="7">
    <source>
        <dbReference type="ARBA" id="ARBA00022842"/>
    </source>
</evidence>
<evidence type="ECO:0000313" key="12">
    <source>
        <dbReference type="Proteomes" id="UP000658278"/>
    </source>
</evidence>
<comment type="catalytic activity">
    <reaction evidence="9">
        <text>O-phospho-L-serine + H2O = L-serine + phosphate</text>
        <dbReference type="Rhea" id="RHEA:21208"/>
        <dbReference type="ChEBI" id="CHEBI:15377"/>
        <dbReference type="ChEBI" id="CHEBI:33384"/>
        <dbReference type="ChEBI" id="CHEBI:43474"/>
        <dbReference type="ChEBI" id="CHEBI:57524"/>
        <dbReference type="EC" id="3.1.3.3"/>
    </reaction>
</comment>
<dbReference type="GO" id="GO:0006564">
    <property type="term" value="P:L-serine biosynthetic process"/>
    <property type="evidence" value="ECO:0007669"/>
    <property type="project" value="UniProtKB-KW"/>
</dbReference>
<name>A0A934VFM0_9BACT</name>
<dbReference type="GO" id="GO:0005737">
    <property type="term" value="C:cytoplasm"/>
    <property type="evidence" value="ECO:0007669"/>
    <property type="project" value="TreeGrafter"/>
</dbReference>
<dbReference type="Pfam" id="PF12710">
    <property type="entry name" value="HAD"/>
    <property type="match status" value="1"/>
</dbReference>
<organism evidence="11 12">
    <name type="scientific">Haloferula rosea</name>
    <dbReference type="NCBI Taxonomy" id="490093"/>
    <lineage>
        <taxon>Bacteria</taxon>
        <taxon>Pseudomonadati</taxon>
        <taxon>Verrucomicrobiota</taxon>
        <taxon>Verrucomicrobiia</taxon>
        <taxon>Verrucomicrobiales</taxon>
        <taxon>Verrucomicrobiaceae</taxon>
        <taxon>Haloferula</taxon>
    </lineage>
</organism>
<dbReference type="EMBL" id="JAENII010000005">
    <property type="protein sequence ID" value="MBK1827132.1"/>
    <property type="molecule type" value="Genomic_DNA"/>
</dbReference>
<dbReference type="Gene3D" id="1.10.150.210">
    <property type="entry name" value="Phosphoserine phosphatase, domain 2"/>
    <property type="match status" value="1"/>
</dbReference>
<evidence type="ECO:0000313" key="11">
    <source>
        <dbReference type="EMBL" id="MBK1827132.1"/>
    </source>
</evidence>
<dbReference type="GO" id="GO:0036424">
    <property type="term" value="F:L-phosphoserine phosphatase activity"/>
    <property type="evidence" value="ECO:0007669"/>
    <property type="project" value="TreeGrafter"/>
</dbReference>
<dbReference type="Proteomes" id="UP000658278">
    <property type="component" value="Unassembled WGS sequence"/>
</dbReference>
<keyword evidence="5" id="KW-0479">Metal-binding</keyword>
<dbReference type="EC" id="3.1.3.3" evidence="3"/>
<sequence>MSNEDIIELFQHVGVDTEVRILAPTRPRQNLIFFDCDSTLSTIEGIDELARAKGESVFHQVEALTHQAMNGEVPVEEVFGRRMEMIHPDRELCEAVARQYVETQTEGAKELIERLKQAGWHPVILSGGFAPLIQPLAEELGIQDIEAVPLHLNPDGSYKGFGENYPTTRNGGKPEVIREWKQALLPKRILMVGDGNSDLESRSECEAVIGYGGVVSRAAVKEGADHWITSLRDFPEELIG</sequence>
<dbReference type="AlphaFoldDB" id="A0A934VFM0"/>
<reference evidence="11" key="1">
    <citation type="submission" date="2021-01" db="EMBL/GenBank/DDBJ databases">
        <title>Modified the classification status of verrucomicrobia.</title>
        <authorList>
            <person name="Feng X."/>
        </authorList>
    </citation>
    <scope>NUCLEOTIDE SEQUENCE</scope>
    <source>
        <strain evidence="11">KCTC 22201</strain>
    </source>
</reference>
<evidence type="ECO:0000256" key="4">
    <source>
        <dbReference type="ARBA" id="ARBA00022605"/>
    </source>
</evidence>
<evidence type="ECO:0000256" key="1">
    <source>
        <dbReference type="ARBA" id="ARBA00001946"/>
    </source>
</evidence>
<protein>
    <recommendedName>
        <fullName evidence="3">phosphoserine phosphatase</fullName>
        <ecNumber evidence="3">3.1.3.3</ecNumber>
    </recommendedName>
</protein>
<comment type="catalytic activity">
    <reaction evidence="10">
        <text>O-phospho-D-serine + H2O = D-serine + phosphate</text>
        <dbReference type="Rhea" id="RHEA:24873"/>
        <dbReference type="ChEBI" id="CHEBI:15377"/>
        <dbReference type="ChEBI" id="CHEBI:35247"/>
        <dbReference type="ChEBI" id="CHEBI:43474"/>
        <dbReference type="ChEBI" id="CHEBI:58680"/>
        <dbReference type="EC" id="3.1.3.3"/>
    </reaction>
</comment>
<evidence type="ECO:0000256" key="3">
    <source>
        <dbReference type="ARBA" id="ARBA00012640"/>
    </source>
</evidence>
<evidence type="ECO:0000256" key="2">
    <source>
        <dbReference type="ARBA" id="ARBA00005135"/>
    </source>
</evidence>
<keyword evidence="6" id="KW-0378">Hydrolase</keyword>
<gene>
    <name evidence="11" type="ORF">JIN81_08875</name>
</gene>
<dbReference type="PANTHER" id="PTHR43344:SF2">
    <property type="entry name" value="PHOSPHOSERINE PHOSPHATASE"/>
    <property type="match status" value="1"/>
</dbReference>
<dbReference type="InterPro" id="IPR023214">
    <property type="entry name" value="HAD_sf"/>
</dbReference>
<comment type="cofactor">
    <cofactor evidence="1">
        <name>Mg(2+)</name>
        <dbReference type="ChEBI" id="CHEBI:18420"/>
    </cofactor>
</comment>
<dbReference type="InterPro" id="IPR050582">
    <property type="entry name" value="HAD-like_SerB"/>
</dbReference>
<comment type="pathway">
    <text evidence="2">Amino-acid biosynthesis; L-serine biosynthesis; L-serine from 3-phospho-D-glycerate: step 3/3.</text>
</comment>
<evidence type="ECO:0000256" key="5">
    <source>
        <dbReference type="ARBA" id="ARBA00022723"/>
    </source>
</evidence>
<keyword evidence="8" id="KW-0718">Serine biosynthesis</keyword>